<evidence type="ECO:0000256" key="5">
    <source>
        <dbReference type="ARBA" id="ARBA00048200"/>
    </source>
</evidence>
<dbReference type="InterPro" id="IPR029903">
    <property type="entry name" value="RmlD-like-bd"/>
</dbReference>
<sequence>MIHILVTGGNGQLASCIKDLASNYKNVHITYTDAHTLDISDNKAVTQFFSKHTVNYCVNCAAYTAVDSAENEMITAKNVNQLGAKNLAIACQANQATLIHISTDFVFDGAQSTLYSEAHKPNPQSVYGKTKYQGEIEIQQHLKRYFILRTSWLYSEHGHNFMRTMLRLAKERDTLSIVSDQIGTPTYAKDLAEVILTLITTNQTAYGLYHYSNEGVASWYDFAQAIFQETQTTIKVIPIKTVAYPTPAKRPAFSVLDKTKIKDTFQISIPYWRTSLQKALKAL</sequence>
<dbReference type="PANTHER" id="PTHR10491:SF4">
    <property type="entry name" value="METHIONINE ADENOSYLTRANSFERASE 2 SUBUNIT BETA"/>
    <property type="match status" value="1"/>
</dbReference>
<accession>A0ABW5KT47</accession>
<dbReference type="InterPro" id="IPR036291">
    <property type="entry name" value="NAD(P)-bd_dom_sf"/>
</dbReference>
<gene>
    <name evidence="8" type="primary">rfbD</name>
    <name evidence="8" type="ORF">ACFSQP_06815</name>
</gene>
<dbReference type="InterPro" id="IPR005913">
    <property type="entry name" value="dTDP_dehydrorham_reduct"/>
</dbReference>
<evidence type="ECO:0000256" key="1">
    <source>
        <dbReference type="ARBA" id="ARBA00004781"/>
    </source>
</evidence>
<dbReference type="EC" id="1.1.1.133" evidence="3 6"/>
<comment type="function">
    <text evidence="6">Catalyzes the reduction of dTDP-6-deoxy-L-lyxo-4-hexulose to yield dTDP-L-rhamnose.</text>
</comment>
<evidence type="ECO:0000256" key="3">
    <source>
        <dbReference type="ARBA" id="ARBA00012929"/>
    </source>
</evidence>
<dbReference type="CDD" id="cd05254">
    <property type="entry name" value="dTDP_HR_like_SDR_e"/>
    <property type="match status" value="1"/>
</dbReference>
<dbReference type="EMBL" id="JBHULS010000002">
    <property type="protein sequence ID" value="MFD2551523.1"/>
    <property type="molecule type" value="Genomic_DNA"/>
</dbReference>
<evidence type="ECO:0000256" key="4">
    <source>
        <dbReference type="ARBA" id="ARBA00017099"/>
    </source>
</evidence>
<dbReference type="Proteomes" id="UP001597472">
    <property type="component" value="Unassembled WGS sequence"/>
</dbReference>
<protein>
    <recommendedName>
        <fullName evidence="4 6">dTDP-4-dehydrorhamnose reductase</fullName>
        <ecNumber evidence="3 6">1.1.1.133</ecNumber>
    </recommendedName>
</protein>
<evidence type="ECO:0000256" key="2">
    <source>
        <dbReference type="ARBA" id="ARBA00010944"/>
    </source>
</evidence>
<evidence type="ECO:0000259" key="7">
    <source>
        <dbReference type="Pfam" id="PF04321"/>
    </source>
</evidence>
<feature type="domain" description="RmlD-like substrate binding" evidence="7">
    <location>
        <begin position="3"/>
        <end position="282"/>
    </location>
</feature>
<comment type="caution">
    <text evidence="8">The sequence shown here is derived from an EMBL/GenBank/DDBJ whole genome shotgun (WGS) entry which is preliminary data.</text>
</comment>
<comment type="pathway">
    <text evidence="1 6">Carbohydrate biosynthesis; dTDP-L-rhamnose biosynthesis.</text>
</comment>
<evidence type="ECO:0000313" key="9">
    <source>
        <dbReference type="Proteomes" id="UP001597472"/>
    </source>
</evidence>
<dbReference type="SUPFAM" id="SSF51735">
    <property type="entry name" value="NAD(P)-binding Rossmann-fold domains"/>
    <property type="match status" value="1"/>
</dbReference>
<comment type="similarity">
    <text evidence="2 6">Belongs to the dTDP-4-dehydrorhamnose reductase family.</text>
</comment>
<evidence type="ECO:0000256" key="6">
    <source>
        <dbReference type="RuleBase" id="RU364082"/>
    </source>
</evidence>
<dbReference type="Pfam" id="PF04321">
    <property type="entry name" value="RmlD_sub_bind"/>
    <property type="match status" value="1"/>
</dbReference>
<organism evidence="8 9">
    <name type="scientific">Bizionia sediminis</name>
    <dbReference type="NCBI Taxonomy" id="1737064"/>
    <lineage>
        <taxon>Bacteria</taxon>
        <taxon>Pseudomonadati</taxon>
        <taxon>Bacteroidota</taxon>
        <taxon>Flavobacteriia</taxon>
        <taxon>Flavobacteriales</taxon>
        <taxon>Flavobacteriaceae</taxon>
        <taxon>Bizionia</taxon>
    </lineage>
</organism>
<dbReference type="NCBIfam" id="TIGR01214">
    <property type="entry name" value="rmlD"/>
    <property type="match status" value="1"/>
</dbReference>
<dbReference type="PANTHER" id="PTHR10491">
    <property type="entry name" value="DTDP-4-DEHYDRORHAMNOSE REDUCTASE"/>
    <property type="match status" value="1"/>
</dbReference>
<dbReference type="GO" id="GO:0008831">
    <property type="term" value="F:dTDP-4-dehydrorhamnose reductase activity"/>
    <property type="evidence" value="ECO:0007669"/>
    <property type="project" value="UniProtKB-EC"/>
</dbReference>
<dbReference type="Gene3D" id="3.90.25.10">
    <property type="entry name" value="UDP-galactose 4-epimerase, domain 1"/>
    <property type="match status" value="1"/>
</dbReference>
<keyword evidence="9" id="KW-1185">Reference proteome</keyword>
<dbReference type="RefSeq" id="WP_376892704.1">
    <property type="nucleotide sequence ID" value="NZ_JBHULS010000002.1"/>
</dbReference>
<proteinExistence type="inferred from homology"/>
<keyword evidence="6 8" id="KW-0560">Oxidoreductase</keyword>
<reference evidence="9" key="1">
    <citation type="journal article" date="2019" name="Int. J. Syst. Evol. Microbiol.">
        <title>The Global Catalogue of Microorganisms (GCM) 10K type strain sequencing project: providing services to taxonomists for standard genome sequencing and annotation.</title>
        <authorList>
            <consortium name="The Broad Institute Genomics Platform"/>
            <consortium name="The Broad Institute Genome Sequencing Center for Infectious Disease"/>
            <person name="Wu L."/>
            <person name="Ma J."/>
        </authorList>
    </citation>
    <scope>NUCLEOTIDE SEQUENCE [LARGE SCALE GENOMIC DNA]</scope>
    <source>
        <strain evidence="9">KCTC 42587</strain>
    </source>
</reference>
<dbReference type="Gene3D" id="3.40.50.720">
    <property type="entry name" value="NAD(P)-binding Rossmann-like Domain"/>
    <property type="match status" value="1"/>
</dbReference>
<comment type="catalytic activity">
    <reaction evidence="5">
        <text>dTDP-beta-L-rhamnose + NADP(+) = dTDP-4-dehydro-beta-L-rhamnose + NADPH + H(+)</text>
        <dbReference type="Rhea" id="RHEA:21796"/>
        <dbReference type="ChEBI" id="CHEBI:15378"/>
        <dbReference type="ChEBI" id="CHEBI:57510"/>
        <dbReference type="ChEBI" id="CHEBI:57783"/>
        <dbReference type="ChEBI" id="CHEBI:58349"/>
        <dbReference type="ChEBI" id="CHEBI:62830"/>
        <dbReference type="EC" id="1.1.1.133"/>
    </reaction>
</comment>
<keyword evidence="6" id="KW-0521">NADP</keyword>
<name>A0ABW5KT47_9FLAO</name>
<evidence type="ECO:0000313" key="8">
    <source>
        <dbReference type="EMBL" id="MFD2551523.1"/>
    </source>
</evidence>